<evidence type="ECO:0000256" key="2">
    <source>
        <dbReference type="ARBA" id="ARBA00022741"/>
    </source>
</evidence>
<dbReference type="SUPFAM" id="SSF55060">
    <property type="entry name" value="GHMP Kinase, C-terminal domain"/>
    <property type="match status" value="1"/>
</dbReference>
<dbReference type="InterPro" id="IPR036554">
    <property type="entry name" value="GHMP_kinase_C_sf"/>
</dbReference>
<dbReference type="GO" id="GO:0005524">
    <property type="term" value="F:ATP binding"/>
    <property type="evidence" value="ECO:0007669"/>
    <property type="project" value="UniProtKB-KW"/>
</dbReference>
<evidence type="ECO:0000313" key="6">
    <source>
        <dbReference type="EMBL" id="GAI37531.1"/>
    </source>
</evidence>
<keyword evidence="4" id="KW-0067">ATP-binding</keyword>
<dbReference type="EMBL" id="BARV01027462">
    <property type="protein sequence ID" value="GAI37531.1"/>
    <property type="molecule type" value="Genomic_DNA"/>
</dbReference>
<dbReference type="GO" id="GO:0050515">
    <property type="term" value="F:4-(cytidine 5'-diphospho)-2-C-methyl-D-erythritol kinase activity"/>
    <property type="evidence" value="ECO:0007669"/>
    <property type="project" value="TreeGrafter"/>
</dbReference>
<dbReference type="InterPro" id="IPR014721">
    <property type="entry name" value="Ribsml_uS5_D2-typ_fold_subgr"/>
</dbReference>
<dbReference type="Pfam" id="PF00288">
    <property type="entry name" value="GHMP_kinases_N"/>
    <property type="match status" value="1"/>
</dbReference>
<dbReference type="SUPFAM" id="SSF54211">
    <property type="entry name" value="Ribosomal protein S5 domain 2-like"/>
    <property type="match status" value="1"/>
</dbReference>
<dbReference type="Gene3D" id="3.30.70.890">
    <property type="entry name" value="GHMP kinase, C-terminal domain"/>
    <property type="match status" value="1"/>
</dbReference>
<evidence type="ECO:0000256" key="4">
    <source>
        <dbReference type="ARBA" id="ARBA00022840"/>
    </source>
</evidence>
<protein>
    <recommendedName>
        <fullName evidence="5">GHMP kinase N-terminal domain-containing protein</fullName>
    </recommendedName>
</protein>
<proteinExistence type="predicted"/>
<dbReference type="Gene3D" id="3.30.230.10">
    <property type="match status" value="1"/>
</dbReference>
<dbReference type="InterPro" id="IPR020568">
    <property type="entry name" value="Ribosomal_Su5_D2-typ_SF"/>
</dbReference>
<evidence type="ECO:0000256" key="1">
    <source>
        <dbReference type="ARBA" id="ARBA00022679"/>
    </source>
</evidence>
<name>X1P514_9ZZZZ</name>
<keyword evidence="3" id="KW-0418">Kinase</keyword>
<organism evidence="6">
    <name type="scientific">marine sediment metagenome</name>
    <dbReference type="NCBI Taxonomy" id="412755"/>
    <lineage>
        <taxon>unclassified sequences</taxon>
        <taxon>metagenomes</taxon>
        <taxon>ecological metagenomes</taxon>
    </lineage>
</organism>
<feature type="domain" description="GHMP kinase N-terminal" evidence="5">
    <location>
        <begin position="3"/>
        <end position="59"/>
    </location>
</feature>
<dbReference type="PANTHER" id="PTHR43527:SF2">
    <property type="entry name" value="4-DIPHOSPHOCYTIDYL-2-C-METHYL-D-ERYTHRITOL KINASE, CHLOROPLASTIC"/>
    <property type="match status" value="1"/>
</dbReference>
<feature type="non-terminal residue" evidence="6">
    <location>
        <position position="1"/>
    </location>
</feature>
<dbReference type="AlphaFoldDB" id="X1P514"/>
<evidence type="ECO:0000256" key="3">
    <source>
        <dbReference type="ARBA" id="ARBA00022777"/>
    </source>
</evidence>
<evidence type="ECO:0000259" key="5">
    <source>
        <dbReference type="Pfam" id="PF00288"/>
    </source>
</evidence>
<sequence>ATEVSKRIPLVSGLGGDSSDAAATLCGLNKLWKLGLSESKLLDLATHLGSDVAFFLYGGTALVEGRGEVVTPLPPLPHRWVVLVVPNVPRLPEKTGQLYASLKTSHYTDGQITERLVAELKENREPSILFNTFENVAFTHFSTLSVYRAHIIKMGAPSVHLAGSGPTLFTLVKDKTQAEDLYIRCQQQGMETYLVETVGSLPP</sequence>
<keyword evidence="1" id="KW-0808">Transferase</keyword>
<accession>X1P514</accession>
<dbReference type="PANTHER" id="PTHR43527">
    <property type="entry name" value="4-DIPHOSPHOCYTIDYL-2-C-METHYL-D-ERYTHRITOL KINASE, CHLOROPLASTIC"/>
    <property type="match status" value="1"/>
</dbReference>
<gene>
    <name evidence="6" type="ORF">S06H3_44178</name>
</gene>
<comment type="caution">
    <text evidence="6">The sequence shown here is derived from an EMBL/GenBank/DDBJ whole genome shotgun (WGS) entry which is preliminary data.</text>
</comment>
<dbReference type="InterPro" id="IPR006204">
    <property type="entry name" value="GHMP_kinase_N_dom"/>
</dbReference>
<reference evidence="6" key="1">
    <citation type="journal article" date="2014" name="Front. Microbiol.">
        <title>High frequency of phylogenetically diverse reductive dehalogenase-homologous genes in deep subseafloor sedimentary metagenomes.</title>
        <authorList>
            <person name="Kawai M."/>
            <person name="Futagami T."/>
            <person name="Toyoda A."/>
            <person name="Takaki Y."/>
            <person name="Nishi S."/>
            <person name="Hori S."/>
            <person name="Arai W."/>
            <person name="Tsubouchi T."/>
            <person name="Morono Y."/>
            <person name="Uchiyama I."/>
            <person name="Ito T."/>
            <person name="Fujiyama A."/>
            <person name="Inagaki F."/>
            <person name="Takami H."/>
        </authorList>
    </citation>
    <scope>NUCLEOTIDE SEQUENCE</scope>
    <source>
        <strain evidence="6">Expedition CK06-06</strain>
    </source>
</reference>
<keyword evidence="2" id="KW-0547">Nucleotide-binding</keyword>